<evidence type="ECO:0000256" key="1">
    <source>
        <dbReference type="SAM" id="MobiDB-lite"/>
    </source>
</evidence>
<dbReference type="RefSeq" id="WP_041067800.1">
    <property type="nucleotide sequence ID" value="NZ_JXAL01000034.1"/>
</dbReference>
<protein>
    <submittedName>
        <fullName evidence="2">Uncharacterized protein</fullName>
    </submittedName>
</protein>
<evidence type="ECO:0000313" key="3">
    <source>
        <dbReference type="Proteomes" id="UP000054526"/>
    </source>
</evidence>
<feature type="compositionally biased region" description="Basic and acidic residues" evidence="1">
    <location>
        <begin position="22"/>
        <end position="40"/>
    </location>
</feature>
<proteinExistence type="predicted"/>
<comment type="caution">
    <text evidence="2">The sequence shown here is derived from an EMBL/GenBank/DDBJ whole genome shotgun (WGS) entry which is preliminary data.</text>
</comment>
<keyword evidence="3" id="KW-1185">Reference proteome</keyword>
<reference evidence="2 3" key="1">
    <citation type="submission" date="2014-12" db="EMBL/GenBank/DDBJ databases">
        <title>Draft genome sequence of Cohnella kolymensis strain B-2846.</title>
        <authorList>
            <person name="Karlyshev A.V."/>
            <person name="Kudryashova E.B."/>
        </authorList>
    </citation>
    <scope>NUCLEOTIDE SEQUENCE [LARGE SCALE GENOMIC DNA]</scope>
    <source>
        <strain evidence="2 3">VKM B-2846</strain>
    </source>
</reference>
<sequence length="77" mass="8497">MSEQTKISQAENALEAVQHAVDQAESHPSDQKIEEAERAMRHTQASVQQAQDAGGDRADQLQQQVRQERAELGGTNE</sequence>
<evidence type="ECO:0000313" key="2">
    <source>
        <dbReference type="EMBL" id="KIL34174.1"/>
    </source>
</evidence>
<dbReference type="EMBL" id="JXAL01000034">
    <property type="protein sequence ID" value="KIL34174.1"/>
    <property type="molecule type" value="Genomic_DNA"/>
</dbReference>
<feature type="region of interest" description="Disordered" evidence="1">
    <location>
        <begin position="19"/>
        <end position="77"/>
    </location>
</feature>
<accession>A0ABR4ZZC8</accession>
<dbReference type="Proteomes" id="UP000054526">
    <property type="component" value="Unassembled WGS sequence"/>
</dbReference>
<gene>
    <name evidence="2" type="ORF">SD71_21135</name>
</gene>
<name>A0ABR4ZZC8_9BACL</name>
<organism evidence="2 3">
    <name type="scientific">Cohnella kolymensis</name>
    <dbReference type="NCBI Taxonomy" id="1590652"/>
    <lineage>
        <taxon>Bacteria</taxon>
        <taxon>Bacillati</taxon>
        <taxon>Bacillota</taxon>
        <taxon>Bacilli</taxon>
        <taxon>Bacillales</taxon>
        <taxon>Paenibacillaceae</taxon>
        <taxon>Cohnella</taxon>
    </lineage>
</organism>